<protein>
    <submittedName>
        <fullName evidence="1">Uncharacterized protein</fullName>
    </submittedName>
</protein>
<evidence type="ECO:0000313" key="2">
    <source>
        <dbReference type="Proteomes" id="UP001162992"/>
    </source>
</evidence>
<gene>
    <name evidence="1" type="ORF">O6H91_03G005400</name>
</gene>
<dbReference type="Proteomes" id="UP001162992">
    <property type="component" value="Chromosome 3"/>
</dbReference>
<sequence length="1138" mass="127213">MSWPSIRRRAVARTHMCSLAAYLVLFLPFWPGILEPHAAFSASAMVSEVEIGDIIKATRTILLGVNDSIPPEVVIGHDFPGLPPDIGNISGLPPVPERALMKLNDVADQITNEVASKYDFCIRNGEKERSLTFGVPLDSPYLRQCFYEGSLLLRLCTVGEIQIYVKSIRNVNDPPPIPNCNQTHWSKGCDAGWASVVLDVPQANPQPSRNFSTFIPKRATIGQPCCEGFFCPQGLSCMMPCPLGAFCPRAQLNQSTGQCEPYAYQLRPDSDAICGGANAWADINSTPDIFCQAGNYCHVPSITQSCKSGYFCRQGSTSEEKCYRFTACKPGSARQNLLLYGGFFIVVLAILLLVIYGCSDQIMSVREKRKIKARERAAQLAREQAFALARWKLAREKAKQHVRSISDSLRRTFSRKRPKSDEEIENLTSYGEPKSDETTMPETIAEDRVRISPTPFRIRKSHSVIDEDLYSQQFVPPMIHAVEEDVETPAPRHIKNTRSQMFKYAYGQIEKEKVVQSFELDQKGAMDVDGPTRPPIDLTFKNLTMFLKKSKKKILTNVTGRLSPGNITAIMGPSGAGKTTFLNAVAGKSTQSYTTGHIYINDKEGYIQSYRKIIGFVPQDDIVHGSLTVEENLWFSANYRLPHNMPKYEQVLVVERIISSLGLGPIRDALVGTVEKRGISGGQRKRVNVGLEMVMVPSLLILDEPTSGLDSTSSRLVLQALRREASAGVNVIVVLHQPSYALFQMFDHVMFLAKGGQTAYLGPINELEQYFANLGYIVPDRVNPPDYFMDVLEGVARATGDSSRNHTDLPLLWIQHNGYEIPQDLQATTSESSSQLGDLSSQKKAFMHKAWEEFKLQIMLKWEAYQYTFFTVRDLSGRQTPGFFKQFRVIMRRVATQKFREARLLAQDYIILLLAGICLGLLSNVKDVTLGSSGYPYTIIALSLLCMIAALRTFSLDRLQFWRESASGINRVAFFLAKDTADHFSTVIKPLVYLSMFYFFNDPRSTLASNFEVTWALVYCVTGVAYIFAIVLQPSTAQLCSVFFPIVLTLIATKKGTAGFLKILVDASYARWALEAYVVANAERYDGVWLITRCGLLLQSGYRLDRFNFCVGVLVVYGGAARLVAMLCLILCHRQRQK</sequence>
<dbReference type="EMBL" id="CM055094">
    <property type="protein sequence ID" value="KAJ7560902.1"/>
    <property type="molecule type" value="Genomic_DNA"/>
</dbReference>
<evidence type="ECO:0000313" key="1">
    <source>
        <dbReference type="EMBL" id="KAJ7560902.1"/>
    </source>
</evidence>
<name>A0ACC2E385_DIPCM</name>
<proteinExistence type="predicted"/>
<keyword evidence="2" id="KW-1185">Reference proteome</keyword>
<accession>A0ACC2E385</accession>
<comment type="caution">
    <text evidence="1">The sequence shown here is derived from an EMBL/GenBank/DDBJ whole genome shotgun (WGS) entry which is preliminary data.</text>
</comment>
<organism evidence="1 2">
    <name type="scientific">Diphasiastrum complanatum</name>
    <name type="common">Issler's clubmoss</name>
    <name type="synonym">Lycopodium complanatum</name>
    <dbReference type="NCBI Taxonomy" id="34168"/>
    <lineage>
        <taxon>Eukaryota</taxon>
        <taxon>Viridiplantae</taxon>
        <taxon>Streptophyta</taxon>
        <taxon>Embryophyta</taxon>
        <taxon>Tracheophyta</taxon>
        <taxon>Lycopodiopsida</taxon>
        <taxon>Lycopodiales</taxon>
        <taxon>Lycopodiaceae</taxon>
        <taxon>Lycopodioideae</taxon>
        <taxon>Diphasiastrum</taxon>
    </lineage>
</organism>
<reference evidence="2" key="1">
    <citation type="journal article" date="2024" name="Proc. Natl. Acad. Sci. U.S.A.">
        <title>Extraordinary preservation of gene collinearity over three hundred million years revealed in homosporous lycophytes.</title>
        <authorList>
            <person name="Li C."/>
            <person name="Wickell D."/>
            <person name="Kuo L.Y."/>
            <person name="Chen X."/>
            <person name="Nie B."/>
            <person name="Liao X."/>
            <person name="Peng D."/>
            <person name="Ji J."/>
            <person name="Jenkins J."/>
            <person name="Williams M."/>
            <person name="Shu S."/>
            <person name="Plott C."/>
            <person name="Barry K."/>
            <person name="Rajasekar S."/>
            <person name="Grimwood J."/>
            <person name="Han X."/>
            <person name="Sun S."/>
            <person name="Hou Z."/>
            <person name="He W."/>
            <person name="Dai G."/>
            <person name="Sun C."/>
            <person name="Schmutz J."/>
            <person name="Leebens-Mack J.H."/>
            <person name="Li F.W."/>
            <person name="Wang L."/>
        </authorList>
    </citation>
    <scope>NUCLEOTIDE SEQUENCE [LARGE SCALE GENOMIC DNA]</scope>
    <source>
        <strain evidence="2">cv. PW_Plant_1</strain>
    </source>
</reference>